<evidence type="ECO:0000313" key="3">
    <source>
        <dbReference type="Proteomes" id="UP001215280"/>
    </source>
</evidence>
<accession>A0AAD7NH75</accession>
<feature type="region of interest" description="Disordered" evidence="1">
    <location>
        <begin position="108"/>
        <end position="140"/>
    </location>
</feature>
<gene>
    <name evidence="2" type="ORF">DFH07DRAFT_772035</name>
</gene>
<evidence type="ECO:0000313" key="2">
    <source>
        <dbReference type="EMBL" id="KAJ7760150.1"/>
    </source>
</evidence>
<protein>
    <submittedName>
        <fullName evidence="2">Uncharacterized protein</fullName>
    </submittedName>
</protein>
<evidence type="ECO:0000256" key="1">
    <source>
        <dbReference type="SAM" id="MobiDB-lite"/>
    </source>
</evidence>
<organism evidence="2 3">
    <name type="scientific">Mycena maculata</name>
    <dbReference type="NCBI Taxonomy" id="230809"/>
    <lineage>
        <taxon>Eukaryota</taxon>
        <taxon>Fungi</taxon>
        <taxon>Dikarya</taxon>
        <taxon>Basidiomycota</taxon>
        <taxon>Agaricomycotina</taxon>
        <taxon>Agaricomycetes</taxon>
        <taxon>Agaricomycetidae</taxon>
        <taxon>Agaricales</taxon>
        <taxon>Marasmiineae</taxon>
        <taxon>Mycenaceae</taxon>
        <taxon>Mycena</taxon>
    </lineage>
</organism>
<feature type="compositionally biased region" description="Basic residues" evidence="1">
    <location>
        <begin position="108"/>
        <end position="118"/>
    </location>
</feature>
<dbReference type="EMBL" id="JARJLG010000050">
    <property type="protein sequence ID" value="KAJ7760150.1"/>
    <property type="molecule type" value="Genomic_DNA"/>
</dbReference>
<dbReference type="Proteomes" id="UP001215280">
    <property type="component" value="Unassembled WGS sequence"/>
</dbReference>
<sequence length="538" mass="60909">MPTNLSYSVTTSSLSNEMSVFDAKIPALTAAEDKALKREAIRNGGKAATPLLKSWLHYYATPSTTPARGPEYHARKRDELRARVAARQARVKALMDLRRRAVEASVRRWPRPPCHPHGKGNLQRDEIRRREQEARQRDKAVMEECATAAHIEHLMALRTRAYDFPTPMLDLDVYTQIALLADLPTLLSLTRAHRDLDQLPQTSGYLPWYTYYHCLFVNACSPPRKIKSLIFEDTRIDVRVPEQQWSFVMLHMPNLKHLLVTQYIPLAPDIIPHLPFSLAFFGSRCRVVRAWGDLIASQTDLEELALDSDLFVAVPTLPQLRTVKARPADVARLAQYHELVHVWLWSGTPLSGDADLKRADLEHFSASPSRLVTIRLGSEQLLLLLNAAPALLPTVQHIALDEDDEWFWFGLRPKAVTEMVLGVGAALDDRFPNLKSLTLVSDTYPDRRHMADVGRRLIAEKGMPSAAHYLRILTVTMAGLVFSRVLAPLCTAPLLSTFHFCAHDGCITFTNWRCVDEEFDWAEFSAHAPWDFDPAYTS</sequence>
<reference evidence="2" key="1">
    <citation type="submission" date="2023-03" db="EMBL/GenBank/DDBJ databases">
        <title>Massive genome expansion in bonnet fungi (Mycena s.s.) driven by repeated elements and novel gene families across ecological guilds.</title>
        <authorList>
            <consortium name="Lawrence Berkeley National Laboratory"/>
            <person name="Harder C.B."/>
            <person name="Miyauchi S."/>
            <person name="Viragh M."/>
            <person name="Kuo A."/>
            <person name="Thoen E."/>
            <person name="Andreopoulos B."/>
            <person name="Lu D."/>
            <person name="Skrede I."/>
            <person name="Drula E."/>
            <person name="Henrissat B."/>
            <person name="Morin E."/>
            <person name="Kohler A."/>
            <person name="Barry K."/>
            <person name="LaButti K."/>
            <person name="Morin E."/>
            <person name="Salamov A."/>
            <person name="Lipzen A."/>
            <person name="Mereny Z."/>
            <person name="Hegedus B."/>
            <person name="Baldrian P."/>
            <person name="Stursova M."/>
            <person name="Weitz H."/>
            <person name="Taylor A."/>
            <person name="Grigoriev I.V."/>
            <person name="Nagy L.G."/>
            <person name="Martin F."/>
            <person name="Kauserud H."/>
        </authorList>
    </citation>
    <scope>NUCLEOTIDE SEQUENCE</scope>
    <source>
        <strain evidence="2">CBHHK188m</strain>
    </source>
</reference>
<name>A0AAD7NH75_9AGAR</name>
<dbReference type="AlphaFoldDB" id="A0AAD7NH75"/>
<feature type="compositionally biased region" description="Basic and acidic residues" evidence="1">
    <location>
        <begin position="122"/>
        <end position="140"/>
    </location>
</feature>
<proteinExistence type="predicted"/>
<comment type="caution">
    <text evidence="2">The sequence shown here is derived from an EMBL/GenBank/DDBJ whole genome shotgun (WGS) entry which is preliminary data.</text>
</comment>
<keyword evidence="3" id="KW-1185">Reference proteome</keyword>